<dbReference type="EMBL" id="HE774682">
    <property type="protein sequence ID" value="CCG54597.1"/>
    <property type="molecule type" value="Genomic_DNA"/>
</dbReference>
<dbReference type="PANTHER" id="PTHR43280:SF32">
    <property type="entry name" value="TRANSCRIPTIONAL REGULATORY PROTEIN"/>
    <property type="match status" value="1"/>
</dbReference>
<keyword evidence="2" id="KW-0238">DNA-binding</keyword>
<gene>
    <name evidence="5" type="ordered locus">KQS_13500</name>
</gene>
<dbReference type="InterPro" id="IPR014710">
    <property type="entry name" value="RmlC-like_jellyroll"/>
</dbReference>
<evidence type="ECO:0000259" key="4">
    <source>
        <dbReference type="PROSITE" id="PS01124"/>
    </source>
</evidence>
<dbReference type="AlphaFoldDB" id="H8XS13"/>
<dbReference type="SMART" id="SM00342">
    <property type="entry name" value="HTH_ARAC"/>
    <property type="match status" value="1"/>
</dbReference>
<reference evidence="6" key="2">
    <citation type="submission" date="2012-03" db="EMBL/GenBank/DDBJ databases">
        <title>Complete genome sequence of Flavobacterium indicum GPTSA100-9T, isolated from warm spring water.</title>
        <authorList>
            <person name="Barbier P."/>
            <person name="Houel A."/>
            <person name="Loux V."/>
            <person name="Poulain J."/>
            <person name="Bernardet J.-F."/>
            <person name="Touchon M."/>
            <person name="Duchaud E."/>
        </authorList>
    </citation>
    <scope>NUCLEOTIDE SEQUENCE [LARGE SCALE GENOMIC DNA]</scope>
    <source>
        <strain evidence="6">DSM 17447 / CIP 109464 / GPTSA100-9</strain>
    </source>
</reference>
<dbReference type="InterPro" id="IPR003313">
    <property type="entry name" value="AraC-bd"/>
</dbReference>
<keyword evidence="6" id="KW-1185">Reference proteome</keyword>
<dbReference type="eggNOG" id="COG2207">
    <property type="taxonomic scope" value="Bacteria"/>
</dbReference>
<keyword evidence="1" id="KW-0805">Transcription regulation</keyword>
<dbReference type="SUPFAM" id="SSF46689">
    <property type="entry name" value="Homeodomain-like"/>
    <property type="match status" value="1"/>
</dbReference>
<dbReference type="STRING" id="1094466.KQS_13500"/>
<protein>
    <submittedName>
        <fullName evidence="5">Probable transcriptional regulator, AraC family</fullName>
    </submittedName>
</protein>
<evidence type="ECO:0000256" key="2">
    <source>
        <dbReference type="ARBA" id="ARBA00023125"/>
    </source>
</evidence>
<dbReference type="OrthoDB" id="1096411at2"/>
<dbReference type="PATRIC" id="fig|1094466.5.peg.2645"/>
<evidence type="ECO:0000313" key="5">
    <source>
        <dbReference type="EMBL" id="CCG54597.1"/>
    </source>
</evidence>
<dbReference type="GO" id="GO:0003700">
    <property type="term" value="F:DNA-binding transcription factor activity"/>
    <property type="evidence" value="ECO:0007669"/>
    <property type="project" value="InterPro"/>
</dbReference>
<sequence>MKNYPIYEIQKFNCNEFQDEVYVNTFKKHLVKNSFVEKSHSHNFYLVVFFTSGSGKHTVDFETYTISPNTVFILQPGQIHSWELSEDIDGYILFYTHTFYHLHFATKRMEQYPFFKSLTNHPKVELQRNATTKIGDYFNELISEYQHHFQYKLDKMKTLIDLLLIEITRNYQTTETHQSSTYQQKLAQFEKLLEIHYKTEKAPIFYANQLHISLKHLNRISKEVLNQTVTEIIRRRVILESKRMLTLRQFSISEIAHALGFESASYFSKQFKIQTGMQPKEFVKNTL</sequence>
<keyword evidence="3" id="KW-0804">Transcription</keyword>
<feature type="domain" description="HTH araC/xylS-type" evidence="4">
    <location>
        <begin position="187"/>
        <end position="285"/>
    </location>
</feature>
<dbReference type="Gene3D" id="2.60.120.10">
    <property type="entry name" value="Jelly Rolls"/>
    <property type="match status" value="1"/>
</dbReference>
<accession>H8XS13</accession>
<dbReference type="Proteomes" id="UP000007599">
    <property type="component" value="Chromosome I"/>
</dbReference>
<dbReference type="GO" id="GO:0043565">
    <property type="term" value="F:sequence-specific DNA binding"/>
    <property type="evidence" value="ECO:0007669"/>
    <property type="project" value="InterPro"/>
</dbReference>
<dbReference type="PANTHER" id="PTHR43280">
    <property type="entry name" value="ARAC-FAMILY TRANSCRIPTIONAL REGULATOR"/>
    <property type="match status" value="1"/>
</dbReference>
<name>H8XS13_FLAIG</name>
<dbReference type="InterPro" id="IPR018060">
    <property type="entry name" value="HTH_AraC"/>
</dbReference>
<dbReference type="KEGG" id="fin:KQS_13500"/>
<dbReference type="Pfam" id="PF12833">
    <property type="entry name" value="HTH_18"/>
    <property type="match status" value="1"/>
</dbReference>
<reference evidence="5 6" key="1">
    <citation type="journal article" date="2012" name="J. Bacteriol.">
        <title>Complete Genome Sequence of Flavobacterium indicum GPSTA100-9T, Isolated from Warm Spring Water.</title>
        <authorList>
            <person name="Barbier P."/>
            <person name="Houel A."/>
            <person name="Loux V."/>
            <person name="Poulain J."/>
            <person name="Bernardet J.F."/>
            <person name="Touchon M."/>
            <person name="Duchaud E."/>
        </authorList>
    </citation>
    <scope>NUCLEOTIDE SEQUENCE [LARGE SCALE GENOMIC DNA]</scope>
    <source>
        <strain evidence="6">DSM 17447 / CIP 109464 / GPTSA100-9</strain>
    </source>
</reference>
<dbReference type="RefSeq" id="WP_014389715.1">
    <property type="nucleotide sequence ID" value="NC_017025.1"/>
</dbReference>
<dbReference type="PROSITE" id="PS01124">
    <property type="entry name" value="HTH_ARAC_FAMILY_2"/>
    <property type="match status" value="1"/>
</dbReference>
<dbReference type="HOGENOM" id="CLU_000445_88_2_10"/>
<dbReference type="Pfam" id="PF02311">
    <property type="entry name" value="AraC_binding"/>
    <property type="match status" value="1"/>
</dbReference>
<dbReference type="PRINTS" id="PR00032">
    <property type="entry name" value="HTHARAC"/>
</dbReference>
<dbReference type="InterPro" id="IPR009057">
    <property type="entry name" value="Homeodomain-like_sf"/>
</dbReference>
<proteinExistence type="predicted"/>
<dbReference type="Gene3D" id="1.10.10.60">
    <property type="entry name" value="Homeodomain-like"/>
    <property type="match status" value="1"/>
</dbReference>
<evidence type="ECO:0000256" key="1">
    <source>
        <dbReference type="ARBA" id="ARBA00023015"/>
    </source>
</evidence>
<dbReference type="SUPFAM" id="SSF51215">
    <property type="entry name" value="Regulatory protein AraC"/>
    <property type="match status" value="1"/>
</dbReference>
<dbReference type="InterPro" id="IPR020449">
    <property type="entry name" value="Tscrpt_reg_AraC-type_HTH"/>
</dbReference>
<dbReference type="InterPro" id="IPR037923">
    <property type="entry name" value="HTH-like"/>
</dbReference>
<organism evidence="5 6">
    <name type="scientific">Flavobacterium indicum (strain DSM 17447 / CIP 109464 / GPTSA100-9)</name>
    <dbReference type="NCBI Taxonomy" id="1094466"/>
    <lineage>
        <taxon>Bacteria</taxon>
        <taxon>Pseudomonadati</taxon>
        <taxon>Bacteroidota</taxon>
        <taxon>Flavobacteriia</taxon>
        <taxon>Flavobacteriales</taxon>
        <taxon>Flavobacteriaceae</taxon>
        <taxon>Flavobacterium</taxon>
    </lineage>
</organism>
<evidence type="ECO:0000256" key="3">
    <source>
        <dbReference type="ARBA" id="ARBA00023163"/>
    </source>
</evidence>
<evidence type="ECO:0000313" key="6">
    <source>
        <dbReference type="Proteomes" id="UP000007599"/>
    </source>
</evidence>